<proteinExistence type="predicted"/>
<sequence>MHLERVEIVGFRGINRLSLMLEQNNVLIGENAWGKSSLLDALTLLLSPEFDLYHFVREDFWFPPGDIQGREHHLHIILTFRENEPGRHRVRRYRPLSSCWVPCDDGYQRVFYRLEGELADDDSVMTLRSFIDGEGKALELDDIDELARHLVRLMPVLRLRDARFMRRIHNGTVPHSPQIEITARQLDFLSRELVHHPQNLTDGQIRQGLSAMVQLLEHYFAEQSSAQSRHRLMRRHSHDEQRSWRYLDIINRMIDKPGGRSHRVILLGLFSTLLQAKGTVRLDRDARPLLLIEDPETRLHPIMLSVAWHLLNLLPLQRVTTTNSGELLSLTPVEHVCRLVRESSRVSAWRLGPGGMNAEDSRRIAFHIRFNRASSLFARCWLLVEGETETWVINELARQCGHHFDAEGVKVIEFAQSGLKPLIKFARRMGIEWHVLVDGDEAGKKYAATVRSLLNDDKMLERDHLTALPAMDMEHFMYRQGFDDVYHRVAQLPMNIPMNMRRVITKAIHRSSKPDLAIEVAMEAGRRGVDAIPALLKKMFSRVLWLARGRAD</sequence>
<keyword evidence="2" id="KW-0255">Endonuclease</keyword>
<dbReference type="GO" id="GO:0004519">
    <property type="term" value="F:endonuclease activity"/>
    <property type="evidence" value="ECO:0007669"/>
    <property type="project" value="UniProtKB-KW"/>
</dbReference>
<dbReference type="Pfam" id="PF20469">
    <property type="entry name" value="OLD-like_TOPRIM"/>
    <property type="match status" value="1"/>
</dbReference>
<gene>
    <name evidence="2" type="ordered locus">KOX_15805</name>
</gene>
<reference evidence="2 3" key="1">
    <citation type="journal article" date="2012" name="J. Bacteriol.">
        <title>Complete genome sequence of Klebsiella oxytoca KCTC 1686, used in production of 2,3-butanediol.</title>
        <authorList>
            <person name="Shin S.H."/>
            <person name="Kim S."/>
            <person name="Kim J.Y."/>
            <person name="Lee S."/>
            <person name="Um Y."/>
            <person name="Oh M.K."/>
            <person name="Kim Y.R."/>
            <person name="Lee J."/>
            <person name="Yang K.S."/>
        </authorList>
    </citation>
    <scope>NUCLEOTIDE SEQUENCE [LARGE SCALE GENOMIC DNA]</scope>
    <source>
        <strain evidence="3">ATCC 8724 / DSM 4798 / JCM 20051 / NBRC 3318 / NRRL B-199 / KCTC 1686</strain>
    </source>
</reference>
<dbReference type="Proteomes" id="UP000007843">
    <property type="component" value="Chromosome"/>
</dbReference>
<dbReference type="PANTHER" id="PTHR32182">
    <property type="entry name" value="DNA REPLICATION AND REPAIR PROTEIN RECF"/>
    <property type="match status" value="1"/>
</dbReference>
<dbReference type="RefSeq" id="WP_014228618.1">
    <property type="nucleotide sequence ID" value="NC_016612.1"/>
</dbReference>
<dbReference type="SUPFAM" id="SSF52540">
    <property type="entry name" value="P-loop containing nucleoside triphosphate hydrolases"/>
    <property type="match status" value="1"/>
</dbReference>
<keyword evidence="2" id="KW-0378">Hydrolase</keyword>
<evidence type="ECO:0000259" key="1">
    <source>
        <dbReference type="PROSITE" id="PS50880"/>
    </source>
</evidence>
<dbReference type="GO" id="GO:0006302">
    <property type="term" value="P:double-strand break repair"/>
    <property type="evidence" value="ECO:0007669"/>
    <property type="project" value="TreeGrafter"/>
</dbReference>
<dbReference type="InterPro" id="IPR022602">
    <property type="entry name" value="DUF2813"/>
</dbReference>
<evidence type="ECO:0000313" key="3">
    <source>
        <dbReference type="Proteomes" id="UP000007843"/>
    </source>
</evidence>
<protein>
    <submittedName>
        <fullName evidence="2">Putative ATP-dependent endonuclease of the OLD family</fullName>
    </submittedName>
</protein>
<dbReference type="CDD" id="cd01026">
    <property type="entry name" value="TOPRIM_OLD"/>
    <property type="match status" value="1"/>
</dbReference>
<feature type="domain" description="Toprim" evidence="1">
    <location>
        <begin position="379"/>
        <end position="469"/>
    </location>
</feature>
<keyword evidence="2" id="KW-0540">Nuclease</keyword>
<accession>A0A0H3HEK7</accession>
<dbReference type="InterPro" id="IPR027417">
    <property type="entry name" value="P-loop_NTPase"/>
</dbReference>
<dbReference type="HOGENOM" id="CLU_034845_0_0_6"/>
<dbReference type="AlphaFoldDB" id="A0A0H3HEK7"/>
<dbReference type="KEGG" id="kox:KOX_15805"/>
<dbReference type="PANTHER" id="PTHR32182:SF19">
    <property type="entry name" value="HOMOLOGY WITH RECF PROTEIN"/>
    <property type="match status" value="1"/>
</dbReference>
<organism evidence="2 3">
    <name type="scientific">Klebsiella michiganensis (strain ATCC 8724 / DSM 4798 / JCM 20051 / NBRC 3318 / NRRL B-199 / KCTC 1686 / BUCSAV 143 / CCM 1901)</name>
    <dbReference type="NCBI Taxonomy" id="1006551"/>
    <lineage>
        <taxon>Bacteria</taxon>
        <taxon>Pseudomonadati</taxon>
        <taxon>Pseudomonadota</taxon>
        <taxon>Gammaproteobacteria</taxon>
        <taxon>Enterobacterales</taxon>
        <taxon>Enterobacteriaceae</taxon>
        <taxon>Klebsiella/Raoultella group</taxon>
        <taxon>Klebsiella</taxon>
    </lineage>
</organism>
<dbReference type="InterPro" id="IPR034139">
    <property type="entry name" value="TOPRIM_OLD"/>
</dbReference>
<dbReference type="Gene3D" id="3.40.50.300">
    <property type="entry name" value="P-loop containing nucleotide triphosphate hydrolases"/>
    <property type="match status" value="1"/>
</dbReference>
<dbReference type="GO" id="GO:0000731">
    <property type="term" value="P:DNA synthesis involved in DNA repair"/>
    <property type="evidence" value="ECO:0007669"/>
    <property type="project" value="TreeGrafter"/>
</dbReference>
<dbReference type="InterPro" id="IPR006171">
    <property type="entry name" value="TOPRIM_dom"/>
</dbReference>
<evidence type="ECO:0000313" key="2">
    <source>
        <dbReference type="EMBL" id="AEX04885.1"/>
    </source>
</evidence>
<dbReference type="Pfam" id="PF11398">
    <property type="entry name" value="DUF2813"/>
    <property type="match status" value="1"/>
</dbReference>
<name>A0A0H3HEK7_KLEM8</name>
<dbReference type="PROSITE" id="PS50880">
    <property type="entry name" value="TOPRIM"/>
    <property type="match status" value="1"/>
</dbReference>
<dbReference type="EMBL" id="CP003218">
    <property type="protein sequence ID" value="AEX04885.1"/>
    <property type="molecule type" value="Genomic_DNA"/>
</dbReference>